<organism evidence="2 3">
    <name type="scientific">Elysia marginata</name>
    <dbReference type="NCBI Taxonomy" id="1093978"/>
    <lineage>
        <taxon>Eukaryota</taxon>
        <taxon>Metazoa</taxon>
        <taxon>Spiralia</taxon>
        <taxon>Lophotrochozoa</taxon>
        <taxon>Mollusca</taxon>
        <taxon>Gastropoda</taxon>
        <taxon>Heterobranchia</taxon>
        <taxon>Euthyneura</taxon>
        <taxon>Panpulmonata</taxon>
        <taxon>Sacoglossa</taxon>
        <taxon>Placobranchoidea</taxon>
        <taxon>Plakobranchidae</taxon>
        <taxon>Elysia</taxon>
    </lineage>
</organism>
<dbReference type="AlphaFoldDB" id="A0AAV4JS99"/>
<dbReference type="InterPro" id="IPR007757">
    <property type="entry name" value="MT-A70-like"/>
</dbReference>
<comment type="caution">
    <text evidence="2">The sequence shown here is derived from an EMBL/GenBank/DDBJ whole genome shotgun (WGS) entry which is preliminary data.</text>
</comment>
<dbReference type="GO" id="GO:0008168">
    <property type="term" value="F:methyltransferase activity"/>
    <property type="evidence" value="ECO:0007669"/>
    <property type="project" value="UniProtKB-KW"/>
</dbReference>
<name>A0AAV4JS99_9GAST</name>
<proteinExistence type="inferred from homology"/>
<keyword evidence="2" id="KW-0489">Methyltransferase</keyword>
<dbReference type="EMBL" id="BMAT01003451">
    <property type="protein sequence ID" value="GFS25652.1"/>
    <property type="molecule type" value="Genomic_DNA"/>
</dbReference>
<dbReference type="Proteomes" id="UP000762676">
    <property type="component" value="Unassembled WGS sequence"/>
</dbReference>
<evidence type="ECO:0000313" key="2">
    <source>
        <dbReference type="EMBL" id="GFS25652.1"/>
    </source>
</evidence>
<dbReference type="Pfam" id="PF05063">
    <property type="entry name" value="MT-A70"/>
    <property type="match status" value="2"/>
</dbReference>
<evidence type="ECO:0000256" key="1">
    <source>
        <dbReference type="PROSITE-ProRule" id="PRU00489"/>
    </source>
</evidence>
<keyword evidence="2" id="KW-0808">Transferase</keyword>
<dbReference type="PANTHER" id="PTHR12829">
    <property type="entry name" value="N6-ADENOSINE-METHYLTRANSFERASE"/>
    <property type="match status" value="1"/>
</dbReference>
<protein>
    <submittedName>
        <fullName evidence="2">Methyltransferase-like protein 4</fullName>
    </submittedName>
</protein>
<accession>A0AAV4JS99</accession>
<dbReference type="GO" id="GO:0005634">
    <property type="term" value="C:nucleus"/>
    <property type="evidence" value="ECO:0007669"/>
    <property type="project" value="TreeGrafter"/>
</dbReference>
<keyword evidence="3" id="KW-1185">Reference proteome</keyword>
<dbReference type="GO" id="GO:0032259">
    <property type="term" value="P:methylation"/>
    <property type="evidence" value="ECO:0007669"/>
    <property type="project" value="UniProtKB-KW"/>
</dbReference>
<sequence>MITHRNHLSIMAKILIDLQWSPWAADHFENKLRDESLTDINPFQGKPRLLNKPISQAELRKSLNRLKYNKAAGDDQINSELLKYAPPLLDKTMADTLNKAFETHTDLNINKGVLIAIQKPGKPKGPPGNLRPITLLNTIRKALSLITLDRIRPKVEEYLAHSQSGFRPNRSSSDVVWTHKWLAAKTNVENVCIKISGIDMSAAFEGRYAKSILNAIQRAQEVGGEEHNVGLVTQALPIVVERAREMRMLQNAACALHLSDNNKAATAAANVPGCGGLFHLAVHEEDCLDKIHPSSLRLDPEKPLSLSASDVLGLPVKNASRKSSFIEIEGHKFVVPALSTFLTSSFQYFVTLGYSHLIAEPGYNLVVIDPPWRNKSVKRKKSYHTLAENDLTSIPISHLCADDALVCVWVTNNSRLIDFVKKMLFPAWSVQYLATWIWLKVTSSGEPVCDLHSEHKKPYEQIIIGRFKRKDGPDPSCSHTETRDVSQSDKVTFGVFSSGLPSEELRTSPHSNFHTNINLNSVISNKTLSDSESCVKSDGKVSRHIECSHSGSLENSINSTPLCLKNKNLVKDSSNKDTADHHGKPSHQGVSEVPDKFVVMSLPCALHSKKPILSEVLRPFLPSRPQCLELFARNLVPGWVSWGDEPLCHQHVDYMEPSTLPT</sequence>
<dbReference type="PROSITE" id="PS51143">
    <property type="entry name" value="MT_A70"/>
    <property type="match status" value="1"/>
</dbReference>
<gene>
    <name evidence="2" type="ORF">ElyMa_001692700</name>
</gene>
<reference evidence="2 3" key="1">
    <citation type="journal article" date="2021" name="Elife">
        <title>Chloroplast acquisition without the gene transfer in kleptoplastic sea slugs, Plakobranchus ocellatus.</title>
        <authorList>
            <person name="Maeda T."/>
            <person name="Takahashi S."/>
            <person name="Yoshida T."/>
            <person name="Shimamura S."/>
            <person name="Takaki Y."/>
            <person name="Nagai Y."/>
            <person name="Toyoda A."/>
            <person name="Suzuki Y."/>
            <person name="Arimoto A."/>
            <person name="Ishii H."/>
            <person name="Satoh N."/>
            <person name="Nishiyama T."/>
            <person name="Hasebe M."/>
            <person name="Maruyama T."/>
            <person name="Minagawa J."/>
            <person name="Obokata J."/>
            <person name="Shigenobu S."/>
        </authorList>
    </citation>
    <scope>NUCLEOTIDE SEQUENCE [LARGE SCALE GENOMIC DNA]</scope>
</reference>
<comment type="similarity">
    <text evidence="1">Belongs to the MT-A70-like family.</text>
</comment>
<evidence type="ECO:0000313" key="3">
    <source>
        <dbReference type="Proteomes" id="UP000762676"/>
    </source>
</evidence>
<dbReference type="PANTHER" id="PTHR12829:SF4">
    <property type="entry name" value="N(6)-ADENINE-SPECIFIC METHYLTRANSFERASE METTL4"/>
    <property type="match status" value="1"/>
</dbReference>